<evidence type="ECO:0000256" key="5">
    <source>
        <dbReference type="ARBA" id="ARBA00022982"/>
    </source>
</evidence>
<evidence type="ECO:0000256" key="2">
    <source>
        <dbReference type="ARBA" id="ARBA00022485"/>
    </source>
</evidence>
<keyword evidence="6" id="KW-0408">Iron</keyword>
<dbReference type="PANTHER" id="PTHR43177">
    <property type="entry name" value="PROTEIN NRFC"/>
    <property type="match status" value="1"/>
</dbReference>
<dbReference type="RefSeq" id="WP_244386512.1">
    <property type="nucleotide sequence ID" value="NZ_AP025564.1"/>
</dbReference>
<keyword evidence="10" id="KW-1185">Reference proteome</keyword>
<sequence>MTQYGFFFDQSRCYGCQACATACKDWNGLAPGPEKWMTVYEWESGAFPLTRIHTLAFSCGHCENPACVPACPENAVFKEDRFGAVLVDDEKCVGCRECAKACPFGAPKFASDDECEKMSKCTMCVDKLIRGDQPQCALACPMRAFDFGPLSELIEKYGDVRSLEGMPDTDVLRPAMVFKGLAERKELIPFDAEKVIRLNADRGDLPKLFDEATDVTEIPEGIVLRNGLTMRHDSAGDLMRATRNDLG</sequence>
<dbReference type="Gene3D" id="3.30.70.20">
    <property type="match status" value="2"/>
</dbReference>
<evidence type="ECO:0000313" key="10">
    <source>
        <dbReference type="Proteomes" id="UP001320544"/>
    </source>
</evidence>
<proteinExistence type="predicted"/>
<evidence type="ECO:0000256" key="7">
    <source>
        <dbReference type="ARBA" id="ARBA00023014"/>
    </source>
</evidence>
<keyword evidence="3" id="KW-0479">Metal-binding</keyword>
<evidence type="ECO:0000256" key="6">
    <source>
        <dbReference type="ARBA" id="ARBA00023004"/>
    </source>
</evidence>
<protein>
    <submittedName>
        <fullName evidence="9">Oxidoreductase</fullName>
    </submittedName>
</protein>
<dbReference type="InterPro" id="IPR017900">
    <property type="entry name" value="4Fe4S_Fe_S_CS"/>
</dbReference>
<dbReference type="CDD" id="cd16371">
    <property type="entry name" value="DMSOR_beta_like"/>
    <property type="match status" value="1"/>
</dbReference>
<keyword evidence="7" id="KW-0411">Iron-sulfur</keyword>
<evidence type="ECO:0000259" key="8">
    <source>
        <dbReference type="PROSITE" id="PS51379"/>
    </source>
</evidence>
<gene>
    <name evidence="9" type="ORF">CE91St30_26180</name>
</gene>
<dbReference type="Proteomes" id="UP001320544">
    <property type="component" value="Chromosome"/>
</dbReference>
<evidence type="ECO:0000256" key="3">
    <source>
        <dbReference type="ARBA" id="ARBA00022723"/>
    </source>
</evidence>
<keyword evidence="2" id="KW-0004">4Fe-4S</keyword>
<evidence type="ECO:0000313" key="9">
    <source>
        <dbReference type="EMBL" id="BDE97285.1"/>
    </source>
</evidence>
<feature type="domain" description="4Fe-4S ferredoxin-type" evidence="8">
    <location>
        <begin position="50"/>
        <end position="81"/>
    </location>
</feature>
<dbReference type="SUPFAM" id="SSF54862">
    <property type="entry name" value="4Fe-4S ferredoxins"/>
    <property type="match status" value="1"/>
</dbReference>
<dbReference type="PROSITE" id="PS51379">
    <property type="entry name" value="4FE4S_FER_2"/>
    <property type="match status" value="3"/>
</dbReference>
<dbReference type="Pfam" id="PF13247">
    <property type="entry name" value="Fer4_11"/>
    <property type="match status" value="1"/>
</dbReference>
<evidence type="ECO:0000256" key="1">
    <source>
        <dbReference type="ARBA" id="ARBA00022448"/>
    </source>
</evidence>
<keyword evidence="1" id="KW-0813">Transport</keyword>
<feature type="domain" description="4Fe-4S ferredoxin-type" evidence="8">
    <location>
        <begin position="4"/>
        <end position="34"/>
    </location>
</feature>
<organism evidence="9 10">
    <name type="scientific">Raoultibacter timonensis</name>
    <dbReference type="NCBI Taxonomy" id="1907662"/>
    <lineage>
        <taxon>Bacteria</taxon>
        <taxon>Bacillati</taxon>
        <taxon>Actinomycetota</taxon>
        <taxon>Coriobacteriia</taxon>
        <taxon>Eggerthellales</taxon>
        <taxon>Eggerthellaceae</taxon>
        <taxon>Raoultibacter</taxon>
    </lineage>
</organism>
<dbReference type="PROSITE" id="PS00198">
    <property type="entry name" value="4FE4S_FER_1"/>
    <property type="match status" value="1"/>
</dbReference>
<name>A0ABM7WLK0_9ACTN</name>
<accession>A0ABM7WLK0</accession>
<keyword evidence="4" id="KW-0677">Repeat</keyword>
<feature type="domain" description="4Fe-4S ferredoxin-type" evidence="8">
    <location>
        <begin position="83"/>
        <end position="112"/>
    </location>
</feature>
<dbReference type="PANTHER" id="PTHR43177:SF5">
    <property type="entry name" value="ANAEROBIC DIMETHYL SULFOXIDE REDUCTASE CHAIN B-RELATED"/>
    <property type="match status" value="1"/>
</dbReference>
<reference evidence="9 10" key="1">
    <citation type="submission" date="2022-01" db="EMBL/GenBank/DDBJ databases">
        <title>Novel bile acid biosynthetic pathways are enriched in the microbiome of centenarians.</title>
        <authorList>
            <person name="Sato Y."/>
            <person name="Atarashi K."/>
            <person name="Plichta R.D."/>
            <person name="Arai Y."/>
            <person name="Sasajima S."/>
            <person name="Kearney M.S."/>
            <person name="Suda W."/>
            <person name="Takeshita K."/>
            <person name="Sasaki T."/>
            <person name="Okamoto S."/>
            <person name="Skelly N.A."/>
            <person name="Okamura Y."/>
            <person name="Vlamakis H."/>
            <person name="Li Y."/>
            <person name="Tanoue T."/>
            <person name="Takei H."/>
            <person name="Nittono H."/>
            <person name="Narushima S."/>
            <person name="Irie J."/>
            <person name="Itoh H."/>
            <person name="Moriya K."/>
            <person name="Sugiura Y."/>
            <person name="Suematsu M."/>
            <person name="Moritoki N."/>
            <person name="Shibata S."/>
            <person name="Littman R.D."/>
            <person name="Fischbach A.M."/>
            <person name="Uwamino Y."/>
            <person name="Inoue T."/>
            <person name="Honda A."/>
            <person name="Hattori M."/>
            <person name="Murai T."/>
            <person name="Xavier J.R."/>
            <person name="Hirose N."/>
            <person name="Honda K."/>
        </authorList>
    </citation>
    <scope>NUCLEOTIDE SEQUENCE [LARGE SCALE GENOMIC DNA]</scope>
    <source>
        <strain evidence="9 10">CE91-St30</strain>
    </source>
</reference>
<evidence type="ECO:0000256" key="4">
    <source>
        <dbReference type="ARBA" id="ARBA00022737"/>
    </source>
</evidence>
<dbReference type="InterPro" id="IPR050954">
    <property type="entry name" value="ET_IronSulfur_Cluster-Binding"/>
</dbReference>
<keyword evidence="5" id="KW-0249">Electron transport</keyword>
<dbReference type="EMBL" id="AP025564">
    <property type="protein sequence ID" value="BDE97285.1"/>
    <property type="molecule type" value="Genomic_DNA"/>
</dbReference>
<dbReference type="InterPro" id="IPR017896">
    <property type="entry name" value="4Fe4S_Fe-S-bd"/>
</dbReference>